<dbReference type="Proteomes" id="UP000308652">
    <property type="component" value="Unassembled WGS sequence"/>
</dbReference>
<keyword evidence="2" id="KW-1185">Reference proteome</keyword>
<accession>A0A5C3MJD6</accession>
<organism evidence="1 2">
    <name type="scientific">Crucibulum laeve</name>
    <dbReference type="NCBI Taxonomy" id="68775"/>
    <lineage>
        <taxon>Eukaryota</taxon>
        <taxon>Fungi</taxon>
        <taxon>Dikarya</taxon>
        <taxon>Basidiomycota</taxon>
        <taxon>Agaricomycotina</taxon>
        <taxon>Agaricomycetes</taxon>
        <taxon>Agaricomycetidae</taxon>
        <taxon>Agaricales</taxon>
        <taxon>Agaricineae</taxon>
        <taxon>Nidulariaceae</taxon>
        <taxon>Crucibulum</taxon>
    </lineage>
</organism>
<gene>
    <name evidence="1" type="ORF">BDQ12DRAFT_1042</name>
</gene>
<evidence type="ECO:0000313" key="2">
    <source>
        <dbReference type="Proteomes" id="UP000308652"/>
    </source>
</evidence>
<dbReference type="AlphaFoldDB" id="A0A5C3MJD6"/>
<evidence type="ECO:0000313" key="1">
    <source>
        <dbReference type="EMBL" id="TFK44028.1"/>
    </source>
</evidence>
<reference evidence="1 2" key="1">
    <citation type="journal article" date="2019" name="Nat. Ecol. Evol.">
        <title>Megaphylogeny resolves global patterns of mushroom evolution.</title>
        <authorList>
            <person name="Varga T."/>
            <person name="Krizsan K."/>
            <person name="Foldi C."/>
            <person name="Dima B."/>
            <person name="Sanchez-Garcia M."/>
            <person name="Sanchez-Ramirez S."/>
            <person name="Szollosi G.J."/>
            <person name="Szarkandi J.G."/>
            <person name="Papp V."/>
            <person name="Albert L."/>
            <person name="Andreopoulos W."/>
            <person name="Angelini C."/>
            <person name="Antonin V."/>
            <person name="Barry K.W."/>
            <person name="Bougher N.L."/>
            <person name="Buchanan P."/>
            <person name="Buyck B."/>
            <person name="Bense V."/>
            <person name="Catcheside P."/>
            <person name="Chovatia M."/>
            <person name="Cooper J."/>
            <person name="Damon W."/>
            <person name="Desjardin D."/>
            <person name="Finy P."/>
            <person name="Geml J."/>
            <person name="Haridas S."/>
            <person name="Hughes K."/>
            <person name="Justo A."/>
            <person name="Karasinski D."/>
            <person name="Kautmanova I."/>
            <person name="Kiss B."/>
            <person name="Kocsube S."/>
            <person name="Kotiranta H."/>
            <person name="LaButti K.M."/>
            <person name="Lechner B.E."/>
            <person name="Liimatainen K."/>
            <person name="Lipzen A."/>
            <person name="Lukacs Z."/>
            <person name="Mihaltcheva S."/>
            <person name="Morgado L.N."/>
            <person name="Niskanen T."/>
            <person name="Noordeloos M.E."/>
            <person name="Ohm R.A."/>
            <person name="Ortiz-Santana B."/>
            <person name="Ovrebo C."/>
            <person name="Racz N."/>
            <person name="Riley R."/>
            <person name="Savchenko A."/>
            <person name="Shiryaev A."/>
            <person name="Soop K."/>
            <person name="Spirin V."/>
            <person name="Szebenyi C."/>
            <person name="Tomsovsky M."/>
            <person name="Tulloss R.E."/>
            <person name="Uehling J."/>
            <person name="Grigoriev I.V."/>
            <person name="Vagvolgyi C."/>
            <person name="Papp T."/>
            <person name="Martin F.M."/>
            <person name="Miettinen O."/>
            <person name="Hibbett D.S."/>
            <person name="Nagy L.G."/>
        </authorList>
    </citation>
    <scope>NUCLEOTIDE SEQUENCE [LARGE SCALE GENOMIC DNA]</scope>
    <source>
        <strain evidence="1 2">CBS 166.37</strain>
    </source>
</reference>
<dbReference type="EMBL" id="ML213590">
    <property type="protein sequence ID" value="TFK44028.1"/>
    <property type="molecule type" value="Genomic_DNA"/>
</dbReference>
<name>A0A5C3MJD6_9AGAR</name>
<sequence length="193" mass="21422">MVLRGVSRLRRGTLDFKEKNTNGRVESPTVTYGEYSESHAQTMLMMSSRIDALFSSFSFTLSQVSFLPSICLSISQCTCSSHFCSITLQITSLITIHPISISSTNPGDDVSEARHDTNESSVVIHTPNLLMVLLISSLSLNHIPSLVSMSTERDVLSRDFFPSSIRFVWHFCPFPILVCQPPRVARASVFLSS</sequence>
<proteinExistence type="predicted"/>
<protein>
    <submittedName>
        <fullName evidence="1">Uncharacterized protein</fullName>
    </submittedName>
</protein>